<feature type="domain" description="SGNH hydrolase-type esterase" evidence="1">
    <location>
        <begin position="6"/>
        <end position="182"/>
    </location>
</feature>
<comment type="caution">
    <text evidence="2">The sequence shown here is derived from an EMBL/GenBank/DDBJ whole genome shotgun (WGS) entry which is preliminary data.</text>
</comment>
<dbReference type="EMBL" id="JANDJP010000019">
    <property type="protein sequence ID" value="MDF9914795.1"/>
    <property type="molecule type" value="Genomic_DNA"/>
</dbReference>
<dbReference type="GO" id="GO:0016787">
    <property type="term" value="F:hydrolase activity"/>
    <property type="evidence" value="ECO:0007669"/>
    <property type="project" value="UniProtKB-KW"/>
</dbReference>
<keyword evidence="2" id="KW-0378">Hydrolase</keyword>
<keyword evidence="3" id="KW-1185">Reference proteome</keyword>
<evidence type="ECO:0000313" key="2">
    <source>
        <dbReference type="EMBL" id="MDF9914795.1"/>
    </source>
</evidence>
<dbReference type="CDD" id="cd00229">
    <property type="entry name" value="SGNH_hydrolase"/>
    <property type="match status" value="1"/>
</dbReference>
<dbReference type="InterPro" id="IPR013830">
    <property type="entry name" value="SGNH_hydro"/>
</dbReference>
<sequence length="321" mass="35507">MKIVMLGDSITEGWDGSVDIERPEAYFIQQSLNMPTTNLGHGGGAIIGNQSKDLPQVVSSTDFSQYDLVTIAYGVNDFDGGSGSIRKLTDTLNDQIQLIYESNPNILLVGILPIWGNTDAIKANESPSGYGWDELQDAEKDVYTSNNGIVLDWRSDPIVTPNNFSQLLGDKWLHPTQSTYELLGNRIANFIRDNLGLSLVPYDGIVWHLKDNLNQNFGSLNQRLGIAAGLLNKSISHIEPVTSNSLGRAYRMQMLNGLQTAISDVNELVTVIDDSDLHGINPALPVWLQLDSRFTDTLNNAWDAIDRCLFKVQRLSTQINQ</sequence>
<name>A0ABT6DCI8_9LACO</name>
<protein>
    <submittedName>
        <fullName evidence="2">SGNH/GDSL hydrolase family protein</fullName>
    </submittedName>
</protein>
<dbReference type="Pfam" id="PF13472">
    <property type="entry name" value="Lipase_GDSL_2"/>
    <property type="match status" value="1"/>
</dbReference>
<dbReference type="Gene3D" id="3.40.50.1110">
    <property type="entry name" value="SGNH hydrolase"/>
    <property type="match status" value="1"/>
</dbReference>
<evidence type="ECO:0000259" key="1">
    <source>
        <dbReference type="Pfam" id="PF13472"/>
    </source>
</evidence>
<reference evidence="2" key="1">
    <citation type="submission" date="2022-06" db="EMBL/GenBank/DDBJ databases">
        <title>Antifungal cultures and metabolites of lactic acid bacteria for use in dairy fermentations.</title>
        <authorList>
            <person name="Zhao Z."/>
            <person name="Gaenzle M."/>
        </authorList>
    </citation>
    <scope>NUCLEOTIDE SEQUENCE</scope>
    <source>
        <strain evidence="2">FUA3126</strain>
    </source>
</reference>
<evidence type="ECO:0000313" key="3">
    <source>
        <dbReference type="Proteomes" id="UP001152867"/>
    </source>
</evidence>
<organism evidence="2 3">
    <name type="scientific">Furfurilactobacillus milii</name>
    <dbReference type="NCBI Taxonomy" id="2888272"/>
    <lineage>
        <taxon>Bacteria</taxon>
        <taxon>Bacillati</taxon>
        <taxon>Bacillota</taxon>
        <taxon>Bacilli</taxon>
        <taxon>Lactobacillales</taxon>
        <taxon>Lactobacillaceae</taxon>
        <taxon>Furfurilactobacillus</taxon>
    </lineage>
</organism>
<proteinExistence type="predicted"/>
<dbReference type="SUPFAM" id="SSF52266">
    <property type="entry name" value="SGNH hydrolase"/>
    <property type="match status" value="1"/>
</dbReference>
<accession>A0ABT6DCI8</accession>
<gene>
    <name evidence="2" type="ORF">NNA32_11145</name>
</gene>
<dbReference type="RefSeq" id="WP_178942770.1">
    <property type="nucleotide sequence ID" value="NZ_JAIWJG010000019.1"/>
</dbReference>
<dbReference type="InterPro" id="IPR036514">
    <property type="entry name" value="SGNH_hydro_sf"/>
</dbReference>
<dbReference type="Proteomes" id="UP001152867">
    <property type="component" value="Unassembled WGS sequence"/>
</dbReference>